<evidence type="ECO:0000313" key="1">
    <source>
        <dbReference type="EMBL" id="GBP37985.1"/>
    </source>
</evidence>
<dbReference type="EMBL" id="BGZK01000341">
    <property type="protein sequence ID" value="GBP37985.1"/>
    <property type="molecule type" value="Genomic_DNA"/>
</dbReference>
<evidence type="ECO:0000313" key="2">
    <source>
        <dbReference type="Proteomes" id="UP000299102"/>
    </source>
</evidence>
<dbReference type="AlphaFoldDB" id="A0A4C1VJV0"/>
<accession>A0A4C1VJV0</accession>
<gene>
    <name evidence="1" type="ORF">EVAR_84973_1</name>
</gene>
<protein>
    <submittedName>
        <fullName evidence="1">Uncharacterized protein</fullName>
    </submittedName>
</protein>
<organism evidence="1 2">
    <name type="scientific">Eumeta variegata</name>
    <name type="common">Bagworm moth</name>
    <name type="synonym">Eumeta japonica</name>
    <dbReference type="NCBI Taxonomy" id="151549"/>
    <lineage>
        <taxon>Eukaryota</taxon>
        <taxon>Metazoa</taxon>
        <taxon>Ecdysozoa</taxon>
        <taxon>Arthropoda</taxon>
        <taxon>Hexapoda</taxon>
        <taxon>Insecta</taxon>
        <taxon>Pterygota</taxon>
        <taxon>Neoptera</taxon>
        <taxon>Endopterygota</taxon>
        <taxon>Lepidoptera</taxon>
        <taxon>Glossata</taxon>
        <taxon>Ditrysia</taxon>
        <taxon>Tineoidea</taxon>
        <taxon>Psychidae</taxon>
        <taxon>Oiketicinae</taxon>
        <taxon>Eumeta</taxon>
    </lineage>
</organism>
<reference evidence="1 2" key="1">
    <citation type="journal article" date="2019" name="Commun. Biol.">
        <title>The bagworm genome reveals a unique fibroin gene that provides high tensile strength.</title>
        <authorList>
            <person name="Kono N."/>
            <person name="Nakamura H."/>
            <person name="Ohtoshi R."/>
            <person name="Tomita M."/>
            <person name="Numata K."/>
            <person name="Arakawa K."/>
        </authorList>
    </citation>
    <scope>NUCLEOTIDE SEQUENCE [LARGE SCALE GENOMIC DNA]</scope>
</reference>
<sequence>MEKFILTKRPHLQCTSRLLRRYSCLGNGNKDTNVIVKMAIGLLGRRSPIRTALRFVVYKHGRIDGLFNLRHIKPLAGRSLTSHNPPWAGAVWRLKRKNLKLT</sequence>
<name>A0A4C1VJV0_EUMVA</name>
<keyword evidence="2" id="KW-1185">Reference proteome</keyword>
<dbReference type="Proteomes" id="UP000299102">
    <property type="component" value="Unassembled WGS sequence"/>
</dbReference>
<comment type="caution">
    <text evidence="1">The sequence shown here is derived from an EMBL/GenBank/DDBJ whole genome shotgun (WGS) entry which is preliminary data.</text>
</comment>
<proteinExistence type="predicted"/>